<accession>K6V919</accession>
<evidence type="ECO:0000313" key="3">
    <source>
        <dbReference type="EMBL" id="GAB92718.1"/>
    </source>
</evidence>
<dbReference type="GO" id="GO:0004519">
    <property type="term" value="F:endonuclease activity"/>
    <property type="evidence" value="ECO:0007669"/>
    <property type="project" value="InterPro"/>
</dbReference>
<keyword evidence="4" id="KW-1185">Reference proteome</keyword>
<dbReference type="Gene3D" id="2.30.280.20">
    <property type="match status" value="1"/>
</dbReference>
<dbReference type="eggNOG" id="COG1715">
    <property type="taxonomic scope" value="Bacteria"/>
</dbReference>
<dbReference type="Proteomes" id="UP000008363">
    <property type="component" value="Unassembled WGS sequence"/>
</dbReference>
<protein>
    <recommendedName>
        <fullName evidence="5">Restriction endonuclease</fullName>
    </recommendedName>
</protein>
<dbReference type="Pfam" id="PF18062">
    <property type="entry name" value="RE_AspBHI_N"/>
    <property type="match status" value="1"/>
</dbReference>
<dbReference type="InterPro" id="IPR007560">
    <property type="entry name" value="Restrct_endonuc_IV_Mrr"/>
</dbReference>
<dbReference type="GO" id="GO:0003677">
    <property type="term" value="F:DNA binding"/>
    <property type="evidence" value="ECO:0007669"/>
    <property type="project" value="InterPro"/>
</dbReference>
<evidence type="ECO:0008006" key="5">
    <source>
        <dbReference type="Google" id="ProtNLM"/>
    </source>
</evidence>
<dbReference type="AlphaFoldDB" id="K6V919"/>
<evidence type="ECO:0000313" key="4">
    <source>
        <dbReference type="Proteomes" id="UP000008363"/>
    </source>
</evidence>
<sequence>MATENAVPFDDLHDADLILETVYLGGTQGHAGDDPLARLLPVGNQGGFRFNGSPRKGEVSIAVLYTSGTEIDWPDNLDPQTGLFEYFGDNRHSGQELHNTRRGGNILLRDVFAHAHGSPADRERVPPFLLFEKAEPGRAVRFRGLLVPGGASLTSDDELTAIWRSTGRLRFQNYRAFFTVLDVGTVTRSWIQAILDGNAPASAAGCPGEWAAWVKGRAYAPLVAPSTTVVRPKAAQLPADAEGREILAAIHGHFAGSPHDFEACAVAIWRMIAPATGKCDVTRPSRDGGRDAIGEYLLGPSADQITIDFALEAKCYGPDTSVGVRDTSRLISRLRHRNFGVFVTLSYFHQQAYSEVRSDGHPIALVSGGDVVNTLRARGLASVSAVKSWLETEFRST</sequence>
<dbReference type="InterPro" id="IPR011856">
    <property type="entry name" value="tRNA_endonuc-like_dom_sf"/>
</dbReference>
<feature type="domain" description="Restriction endonuclease type IV Mrr" evidence="1">
    <location>
        <begin position="257"/>
        <end position="373"/>
    </location>
</feature>
<dbReference type="Gene3D" id="3.40.1350.10">
    <property type="match status" value="1"/>
</dbReference>
<dbReference type="RefSeq" id="WP_006337401.1">
    <property type="nucleotide sequence ID" value="NZ_BAHC01000188.1"/>
</dbReference>
<dbReference type="EMBL" id="BAHC01000188">
    <property type="protein sequence ID" value="GAB92718.1"/>
    <property type="molecule type" value="Genomic_DNA"/>
</dbReference>
<dbReference type="InterPro" id="IPR041409">
    <property type="entry name" value="RE_AspBHI_N"/>
</dbReference>
<evidence type="ECO:0000259" key="1">
    <source>
        <dbReference type="Pfam" id="PF04471"/>
    </source>
</evidence>
<dbReference type="GO" id="GO:0009307">
    <property type="term" value="P:DNA restriction-modification system"/>
    <property type="evidence" value="ECO:0007669"/>
    <property type="project" value="InterPro"/>
</dbReference>
<reference evidence="3 4" key="1">
    <citation type="submission" date="2012-08" db="EMBL/GenBank/DDBJ databases">
        <title>Whole genome shotgun sequence of Gordonia rhizosphera NBRC 16068.</title>
        <authorList>
            <person name="Takarada H."/>
            <person name="Isaki S."/>
            <person name="Hosoyama A."/>
            <person name="Tsuchikane K."/>
            <person name="Katsumata H."/>
            <person name="Baba S."/>
            <person name="Ohji S."/>
            <person name="Yamazaki S."/>
            <person name="Fujita N."/>
        </authorList>
    </citation>
    <scope>NUCLEOTIDE SEQUENCE [LARGE SCALE GENOMIC DNA]</scope>
    <source>
        <strain evidence="3 4">NBRC 16068</strain>
    </source>
</reference>
<proteinExistence type="predicted"/>
<dbReference type="REBASE" id="220264">
    <property type="entry name" value="Grh16068ORF100P"/>
</dbReference>
<dbReference type="STRING" id="1108045.GORHZ_188_00100"/>
<feature type="domain" description="Restriction endonuclease AspBHI N-terminal" evidence="2">
    <location>
        <begin position="30"/>
        <end position="217"/>
    </location>
</feature>
<organism evidence="3 4">
    <name type="scientific">Gordonia rhizosphera NBRC 16068</name>
    <dbReference type="NCBI Taxonomy" id="1108045"/>
    <lineage>
        <taxon>Bacteria</taxon>
        <taxon>Bacillati</taxon>
        <taxon>Actinomycetota</taxon>
        <taxon>Actinomycetes</taxon>
        <taxon>Mycobacteriales</taxon>
        <taxon>Gordoniaceae</taxon>
        <taxon>Gordonia</taxon>
    </lineage>
</organism>
<gene>
    <name evidence="3" type="ORF">GORHZ_188_00100</name>
</gene>
<name>K6V919_9ACTN</name>
<evidence type="ECO:0000259" key="2">
    <source>
        <dbReference type="Pfam" id="PF18062"/>
    </source>
</evidence>
<dbReference type="Pfam" id="PF04471">
    <property type="entry name" value="Mrr_cat"/>
    <property type="match status" value="1"/>
</dbReference>
<comment type="caution">
    <text evidence="3">The sequence shown here is derived from an EMBL/GenBank/DDBJ whole genome shotgun (WGS) entry which is preliminary data.</text>
</comment>